<dbReference type="Pfam" id="PF00096">
    <property type="entry name" value="zf-C2H2"/>
    <property type="match status" value="6"/>
</dbReference>
<dbReference type="SUPFAM" id="SSF56112">
    <property type="entry name" value="Protein kinase-like (PK-like)"/>
    <property type="match status" value="1"/>
</dbReference>
<name>A0ABQ8USS3_9EUKA</name>
<feature type="binding site" evidence="4">
    <location>
        <position position="942"/>
    </location>
    <ligand>
        <name>ATP</name>
        <dbReference type="ChEBI" id="CHEBI:30616"/>
    </ligand>
</feature>
<keyword evidence="3" id="KW-0862">Zinc</keyword>
<dbReference type="InterPro" id="IPR013087">
    <property type="entry name" value="Znf_C2H2_type"/>
</dbReference>
<feature type="transmembrane region" description="Helical" evidence="6">
    <location>
        <begin position="780"/>
        <end position="800"/>
    </location>
</feature>
<comment type="caution">
    <text evidence="10">The sequence shown here is derived from an EMBL/GenBank/DDBJ whole genome shotgun (WGS) entry which is preliminary data.</text>
</comment>
<feature type="domain" description="Protein kinase" evidence="8">
    <location>
        <begin position="913"/>
        <end position="1219"/>
    </location>
</feature>
<proteinExistence type="predicted"/>
<feature type="domain" description="C2H2-type" evidence="9">
    <location>
        <begin position="2136"/>
        <end position="2165"/>
    </location>
</feature>
<feature type="domain" description="C2H2-type" evidence="9">
    <location>
        <begin position="2426"/>
        <end position="2454"/>
    </location>
</feature>
<gene>
    <name evidence="10" type="ORF">PAPYR_1376</name>
</gene>
<feature type="compositionally biased region" description="Pro residues" evidence="5">
    <location>
        <begin position="1427"/>
        <end position="1438"/>
    </location>
</feature>
<feature type="compositionally biased region" description="Low complexity" evidence="5">
    <location>
        <begin position="1417"/>
        <end position="1426"/>
    </location>
</feature>
<dbReference type="EMBL" id="JAPMOS010000004">
    <property type="protein sequence ID" value="KAJ4462190.1"/>
    <property type="molecule type" value="Genomic_DNA"/>
</dbReference>
<dbReference type="InterPro" id="IPR011009">
    <property type="entry name" value="Kinase-like_dom_sf"/>
</dbReference>
<feature type="compositionally biased region" description="Basic residues" evidence="5">
    <location>
        <begin position="1825"/>
        <end position="1837"/>
    </location>
</feature>
<keyword evidence="10" id="KW-0418">Kinase</keyword>
<evidence type="ECO:0000256" key="6">
    <source>
        <dbReference type="SAM" id="Phobius"/>
    </source>
</evidence>
<dbReference type="Proteomes" id="UP001141327">
    <property type="component" value="Unassembled WGS sequence"/>
</dbReference>
<evidence type="ECO:0000259" key="8">
    <source>
        <dbReference type="PROSITE" id="PS50011"/>
    </source>
</evidence>
<dbReference type="Gene3D" id="1.20.144.10">
    <property type="entry name" value="Phosphatidic acid phosphatase type 2/haloperoxidase"/>
    <property type="match status" value="2"/>
</dbReference>
<dbReference type="InterPro" id="IPR008271">
    <property type="entry name" value="Ser/Thr_kinase_AS"/>
</dbReference>
<dbReference type="Gene3D" id="1.10.510.10">
    <property type="entry name" value="Transferase(Phosphotransferase) domain 1"/>
    <property type="match status" value="2"/>
</dbReference>
<dbReference type="PROSITE" id="PS50157">
    <property type="entry name" value="ZINC_FINGER_C2H2_2"/>
    <property type="match status" value="8"/>
</dbReference>
<evidence type="ECO:0000256" key="2">
    <source>
        <dbReference type="ARBA" id="ARBA00022840"/>
    </source>
</evidence>
<dbReference type="SUPFAM" id="SSF57667">
    <property type="entry name" value="beta-beta-alpha zinc fingers"/>
    <property type="match status" value="4"/>
</dbReference>
<keyword evidence="3" id="KW-0863">Zinc-finger</keyword>
<feature type="region of interest" description="Disordered" evidence="5">
    <location>
        <begin position="2267"/>
        <end position="2421"/>
    </location>
</feature>
<dbReference type="Pfam" id="PF00069">
    <property type="entry name" value="Pkinase"/>
    <property type="match status" value="1"/>
</dbReference>
<dbReference type="PANTHER" id="PTHR24346">
    <property type="entry name" value="MAP/MICROTUBULE AFFINITY-REGULATING KINASE"/>
    <property type="match status" value="1"/>
</dbReference>
<feature type="compositionally biased region" description="Basic and acidic residues" evidence="5">
    <location>
        <begin position="1273"/>
        <end position="1286"/>
    </location>
</feature>
<feature type="compositionally biased region" description="Pro residues" evidence="5">
    <location>
        <begin position="2359"/>
        <end position="2368"/>
    </location>
</feature>
<evidence type="ECO:0000256" key="4">
    <source>
        <dbReference type="PROSITE-ProRule" id="PRU10141"/>
    </source>
</evidence>
<feature type="region of interest" description="Disordered" evidence="5">
    <location>
        <begin position="2510"/>
        <end position="2599"/>
    </location>
</feature>
<dbReference type="Gene3D" id="3.30.160.60">
    <property type="entry name" value="Classic Zinc Finger"/>
    <property type="match status" value="6"/>
</dbReference>
<dbReference type="SUPFAM" id="SSF48317">
    <property type="entry name" value="Acid phosphatase/Vanadium-dependent haloperoxidase"/>
    <property type="match status" value="2"/>
</dbReference>
<evidence type="ECO:0000256" key="5">
    <source>
        <dbReference type="SAM" id="MobiDB-lite"/>
    </source>
</evidence>
<dbReference type="InterPro" id="IPR000719">
    <property type="entry name" value="Prot_kinase_dom"/>
</dbReference>
<evidence type="ECO:0000256" key="7">
    <source>
        <dbReference type="SAM" id="SignalP"/>
    </source>
</evidence>
<feature type="compositionally biased region" description="Low complexity" evidence="5">
    <location>
        <begin position="1312"/>
        <end position="1323"/>
    </location>
</feature>
<dbReference type="PROSITE" id="PS00108">
    <property type="entry name" value="PROTEIN_KINASE_ST"/>
    <property type="match status" value="1"/>
</dbReference>
<keyword evidence="7" id="KW-0732">Signal</keyword>
<dbReference type="PANTHER" id="PTHR24346:SF77">
    <property type="entry name" value="SERINE THREONINE PROTEIN KINASE"/>
    <property type="match status" value="1"/>
</dbReference>
<feature type="region of interest" description="Disordered" evidence="5">
    <location>
        <begin position="1716"/>
        <end position="1759"/>
    </location>
</feature>
<feature type="domain" description="C2H2-type" evidence="9">
    <location>
        <begin position="2106"/>
        <end position="2135"/>
    </location>
</feature>
<feature type="compositionally biased region" description="Low complexity" evidence="5">
    <location>
        <begin position="2019"/>
        <end position="2031"/>
    </location>
</feature>
<dbReference type="InterPro" id="IPR036938">
    <property type="entry name" value="PAP2/HPO_sf"/>
</dbReference>
<dbReference type="Pfam" id="PF01569">
    <property type="entry name" value="PAP2"/>
    <property type="match status" value="2"/>
</dbReference>
<evidence type="ECO:0000313" key="11">
    <source>
        <dbReference type="Proteomes" id="UP001141327"/>
    </source>
</evidence>
<dbReference type="SMART" id="SM00220">
    <property type="entry name" value="S_TKc"/>
    <property type="match status" value="1"/>
</dbReference>
<feature type="chain" id="PRO_5045985894" evidence="7">
    <location>
        <begin position="17"/>
        <end position="2599"/>
    </location>
</feature>
<dbReference type="CDD" id="cd14008">
    <property type="entry name" value="STKc_LKB1_CaMKK"/>
    <property type="match status" value="1"/>
</dbReference>
<feature type="compositionally biased region" description="Acidic residues" evidence="5">
    <location>
        <begin position="2589"/>
        <end position="2599"/>
    </location>
</feature>
<protein>
    <submittedName>
        <fullName evidence="10">Calcium/calmodulin-dependent protein kinase kinase</fullName>
    </submittedName>
</protein>
<dbReference type="SMART" id="SM00355">
    <property type="entry name" value="ZnF_C2H2"/>
    <property type="match status" value="9"/>
</dbReference>
<feature type="compositionally biased region" description="Basic and acidic residues" evidence="5">
    <location>
        <begin position="1922"/>
        <end position="1936"/>
    </location>
</feature>
<feature type="domain" description="C2H2-type" evidence="9">
    <location>
        <begin position="2078"/>
        <end position="2105"/>
    </location>
</feature>
<dbReference type="InterPro" id="IPR036236">
    <property type="entry name" value="Znf_C2H2_sf"/>
</dbReference>
<feature type="transmembrane region" description="Helical" evidence="6">
    <location>
        <begin position="806"/>
        <end position="825"/>
    </location>
</feature>
<evidence type="ECO:0000259" key="9">
    <source>
        <dbReference type="PROSITE" id="PS50157"/>
    </source>
</evidence>
<keyword evidence="2 4" id="KW-0067">ATP-binding</keyword>
<feature type="compositionally biased region" description="Low complexity" evidence="5">
    <location>
        <begin position="1967"/>
        <end position="1977"/>
    </location>
</feature>
<feature type="compositionally biased region" description="Pro residues" evidence="5">
    <location>
        <begin position="2297"/>
        <end position="2309"/>
    </location>
</feature>
<feature type="compositionally biased region" description="Low complexity" evidence="5">
    <location>
        <begin position="1895"/>
        <end position="1910"/>
    </location>
</feature>
<keyword evidence="6" id="KW-1133">Transmembrane helix</keyword>
<feature type="domain" description="C2H2-type" evidence="9">
    <location>
        <begin position="2456"/>
        <end position="2486"/>
    </location>
</feature>
<keyword evidence="10" id="KW-0808">Transferase</keyword>
<feature type="compositionally biased region" description="Low complexity" evidence="5">
    <location>
        <begin position="1386"/>
        <end position="1410"/>
    </location>
</feature>
<evidence type="ECO:0000256" key="3">
    <source>
        <dbReference type="PROSITE-ProRule" id="PRU00042"/>
    </source>
</evidence>
<evidence type="ECO:0000256" key="1">
    <source>
        <dbReference type="ARBA" id="ARBA00022741"/>
    </source>
</evidence>
<keyword evidence="3" id="KW-0479">Metal-binding</keyword>
<feature type="region of interest" description="Disordered" evidence="5">
    <location>
        <begin position="1600"/>
        <end position="1630"/>
    </location>
</feature>
<keyword evidence="6" id="KW-0812">Transmembrane</keyword>
<dbReference type="InterPro" id="IPR000326">
    <property type="entry name" value="PAP2/HPO"/>
</dbReference>
<dbReference type="PROSITE" id="PS00107">
    <property type="entry name" value="PROTEIN_KINASE_ATP"/>
    <property type="match status" value="1"/>
</dbReference>
<dbReference type="PROSITE" id="PS00028">
    <property type="entry name" value="ZINC_FINGER_C2H2_1"/>
    <property type="match status" value="9"/>
</dbReference>
<feature type="domain" description="C2H2-type" evidence="9">
    <location>
        <begin position="2487"/>
        <end position="2514"/>
    </location>
</feature>
<feature type="transmembrane region" description="Helical" evidence="6">
    <location>
        <begin position="488"/>
        <end position="511"/>
    </location>
</feature>
<feature type="domain" description="C2H2-type" evidence="9">
    <location>
        <begin position="2223"/>
        <end position="2252"/>
    </location>
</feature>
<keyword evidence="1 4" id="KW-0547">Nucleotide-binding</keyword>
<feature type="transmembrane region" description="Helical" evidence="6">
    <location>
        <begin position="565"/>
        <end position="586"/>
    </location>
</feature>
<dbReference type="PROSITE" id="PS50011">
    <property type="entry name" value="PROTEIN_KINASE_DOM"/>
    <property type="match status" value="1"/>
</dbReference>
<feature type="compositionally biased region" description="Low complexity" evidence="5">
    <location>
        <begin position="2516"/>
        <end position="2528"/>
    </location>
</feature>
<organism evidence="10 11">
    <name type="scientific">Paratrimastix pyriformis</name>
    <dbReference type="NCBI Taxonomy" id="342808"/>
    <lineage>
        <taxon>Eukaryota</taxon>
        <taxon>Metamonada</taxon>
        <taxon>Preaxostyla</taxon>
        <taxon>Paratrimastigidae</taxon>
        <taxon>Paratrimastix</taxon>
    </lineage>
</organism>
<dbReference type="InterPro" id="IPR017441">
    <property type="entry name" value="Protein_kinase_ATP_BS"/>
</dbReference>
<reference evidence="10" key="1">
    <citation type="journal article" date="2022" name="bioRxiv">
        <title>Genomics of Preaxostyla Flagellates Illuminates Evolutionary Transitions and the Path Towards Mitochondrial Loss.</title>
        <authorList>
            <person name="Novak L.V.F."/>
            <person name="Treitli S.C."/>
            <person name="Pyrih J."/>
            <person name="Halakuc P."/>
            <person name="Pipaliya S.V."/>
            <person name="Vacek V."/>
            <person name="Brzon O."/>
            <person name="Soukal P."/>
            <person name="Eme L."/>
            <person name="Dacks J.B."/>
            <person name="Karnkowska A."/>
            <person name="Elias M."/>
            <person name="Hampl V."/>
        </authorList>
    </citation>
    <scope>NUCLEOTIDE SEQUENCE</scope>
    <source>
        <strain evidence="10">RCP-MX</strain>
    </source>
</reference>
<feature type="signal peptide" evidence="7">
    <location>
        <begin position="1"/>
        <end position="16"/>
    </location>
</feature>
<keyword evidence="11" id="KW-1185">Reference proteome</keyword>
<feature type="transmembrane region" description="Helical" evidence="6">
    <location>
        <begin position="533"/>
        <end position="553"/>
    </location>
</feature>
<feature type="compositionally biased region" description="Pro residues" evidence="5">
    <location>
        <begin position="2529"/>
        <end position="2560"/>
    </location>
</feature>
<evidence type="ECO:0000313" key="10">
    <source>
        <dbReference type="EMBL" id="KAJ4462190.1"/>
    </source>
</evidence>
<feature type="compositionally biased region" description="Basic and acidic residues" evidence="5">
    <location>
        <begin position="2046"/>
        <end position="2059"/>
    </location>
</feature>
<dbReference type="GO" id="GO:0016301">
    <property type="term" value="F:kinase activity"/>
    <property type="evidence" value="ECO:0007669"/>
    <property type="project" value="UniProtKB-KW"/>
</dbReference>
<accession>A0ABQ8USS3</accession>
<feature type="region of interest" description="Disordered" evidence="5">
    <location>
        <begin position="1268"/>
        <end position="1291"/>
    </location>
</feature>
<sequence>MFRSILLFVAISGTLAAPIINQLWEKSGDKAGYWRTELDPSGKFMSVEARNPSSDRFFATTGESLEAHSNENSWWGSSPNPDGPLNDRIYGLSFESSTQHSYLSEFRVANGSLTRSWKVNLGYGYPAMDQPVQENRTACLYLFTLTSETATPKPLVQCFDGLLFEDPNQVLLSQNGDVVALELGFWMYVLDFDLAAQKLTTRWSAMSTDNDIPSLALSPDGQYLARRHLRSVLLMTHWNATAQDYVWDWISPRYPNSVPEMLVFAPLATQGAPLLAVCWEPAEDAGAWDTYVQLYEADKEKPKWQEKKTPAESSFQVFVLAIPTIISPSVASAFSDFMPPQHPSCTRLIPRPGSQDVCGRMRFSADARLIALGTWGKEDGQRNDRIRFFKAIGGDGVPLANTITTTGSVFDLALTGPSAKSPMPRRYLVATAGVKQHFYVESVNGVAKMIEDGGASSWNKSAQLFTEIKDRLLVEPRPEAMLGRSKEFLAHIALIVVAILFLFISFVPVFFEPAHQTFRLDDPAIGRPLLPEIIPTIWLGIVCLLMAGVYIIISSIFSRRPWAHVYIALLAFVFGVSLNFGLTNFAKVTASRLRPDFIARCAPNATVDITSLKDFPSLERAWPCTGLPAVVREGRFSFFSGHASTSWFTATYCVLLVMHRFWPFHGSHRTKFSLESATGGATITPEAAAYGTLSAAEAGKLPPASAGPGGTELTVLPPSQTPPIPILTSSPSLSSPSRPHVPRYISRLCPCCVIPISVLPTDPAPDCRLAVHVIVSYAKLWLVALPAPLVAFFITISRVLDHHHHWTDVLVGSLVGVACGCFTMFGVFRSKLRQLDPPPVDPKQELIYLGMLEFLAVFEFGCRLWLPRKLKSESAEKIGSPTADEADSPCPIVKETARAEVTREGGSKMINQYKIIRKIGSGAYGKVKLAEDTANHNLFAMKIMDKHALKRKRVGGDMRSNALEDVRREVAIMKKLDHPNVVRLFEVIEDDRKVILVMEYLSGGASLKDTDGGTPLPEDTSRAYFRDAVLGLEYLHHQRIIHRDIKPENLLISAEGHIKISDFGVSFIFDGENDQARKTRGTPAFLAPRWSPVPPDPNAAYAGRPVDIFALGVTLYCYIFGHAPFWGPTVPTVFEAIARTPSVSCDGLQRAHRPIGWACVRRGPLVGVGGLLRLAPVVRCRVSFPRPVDPLLEDLLLGMLEKDPSRRYTIPQLRVHPWLTRLTSLPEMADRTLIDSRLTQHDIDNAINKVHGWRTIVRIKAMVSSKLRRIRRDSHPEGRHGSRSEDSGDVIPQEDAALPLSEQQLAATSTVQPQQDQPATQQASPMLPVPLAPLSRAVVVESALPSPAPASETAAPRALSRRPILASMGSTYGAFFPDSGSARSLSATGAESSPAPGSASSHTPSPAGSARASPLQAEEAAASGAAPAPPLDQPPPNGPQQAASAVSLVTRSSSGSRPMLICSPPPPLPSPLTAMPGSPLLHHPTPLRSASLSLTQAALMPRSPSAGTVAAALRPVPALPGSGTRSLAVLATTTTSSSSSTITPASPAVPTATPPSPYLAALALAPAPAPLTGSTAALTHLQVPAAGDLSVSFAASSISPAPTLQSEDAPAPAGLNDTRMSDEAPPERVLSGTGSRVLLHAHSSSIFSGVSAHSEPPDSPNVPLARFDPNWRAVSEASVASGQCHDPHDLSTNAQTALLLGLDPATDRRARRVFVEAPADLPPDPSSFALDSPSSGTPVVSPAPTSPNSYTSFEGAPDAARARAGHTSVLMSAGELADPILEESGSTSCSQMLPPRGLLDEGAEGDDEGSRSPPRPHSLEPTAQRHIRGVHRHRSPNRRPLAPNRVPLSIQPGSAPPRSGDRDPANANDPSGGEAEAPVYPGSAPQSLAGPPPYLSSDGGSSRLDSPPSSATGFGGSSSEDPPSHDEAAVLPHEGRATPTEVDAVATLVPSPTGAAGPGLMQLQNCSSDSSMSTAASDLEELGSRPPVAKEISRIYNTPAVPEEEETNEPSSGSSRGEAAPFAAAAASGKARSPVEAFTEAPPAPRRQEGLQKNHRDRLSGFGGSSVAPVGSSGMTQFKCETCGRSFNRQGKLDVHKRIHTGERPFTCPEPGCDKSFTTEYHLKRHQLSHSEAKAFLCKQPGCGKSFKTVSNLRRHEKQHTRPHPFECEFCHKTFEFETQLLSHRVEHTGSFHCTVPGCRVKCTRAETLLRHIHNVHDNPKQHACSHVGCTAVFPKMSLLRAHLRQHPPDPAPATATATVTAPATATATVTAPTDRVLDPATPAVISPPRPADRAPATPPRLGPQPHGAPSPEEDSTRKRPRVGRSPALAPTPNPTPATTITPEGKVATSGAPLGTLPPLSPAMPVPPASSGHPRFLIAFDDPDEPSEGIPGVEEEEEGIQPTDPSAPLSDVPPAPATATPAPASVVCQECHKAFRTASHLQRHWKRVHDPDRRRFACPHANCGKTYSSASNLRTHIAAAHEHLRPHVCPKCGQAFPHKHLLARHRRLHTDEEEATATATATAQQEQAPQPPDPTNPGAPPAAQPHPPPPPRAASPPPALRLPQTSRPTRANLMRVLLGSLALEGPDPQPDDLGADEEE</sequence>
<feature type="region of interest" description="Disordered" evidence="5">
    <location>
        <begin position="1305"/>
        <end position="1326"/>
    </location>
</feature>
<feature type="compositionally biased region" description="Polar residues" evidence="5">
    <location>
        <begin position="1442"/>
        <end position="1456"/>
    </location>
</feature>
<feature type="compositionally biased region" description="Acidic residues" evidence="5">
    <location>
        <begin position="2381"/>
        <end position="2399"/>
    </location>
</feature>
<feature type="region of interest" description="Disordered" evidence="5">
    <location>
        <begin position="1783"/>
        <end position="2068"/>
    </location>
</feature>
<feature type="region of interest" description="Disordered" evidence="5">
    <location>
        <begin position="1380"/>
        <end position="1468"/>
    </location>
</feature>
<feature type="domain" description="C2H2-type" evidence="9">
    <location>
        <begin position="2166"/>
        <end position="2193"/>
    </location>
</feature>
<keyword evidence="6" id="KW-0472">Membrane</keyword>